<keyword evidence="4" id="KW-1185">Reference proteome</keyword>
<feature type="compositionally biased region" description="Low complexity" evidence="1">
    <location>
        <begin position="364"/>
        <end position="377"/>
    </location>
</feature>
<feature type="region of interest" description="Disordered" evidence="1">
    <location>
        <begin position="1"/>
        <end position="76"/>
    </location>
</feature>
<dbReference type="AlphaFoldDB" id="A0A345T628"/>
<keyword evidence="3" id="KW-0723">Serine/threonine-protein kinase</keyword>
<dbReference type="Gene3D" id="1.10.510.10">
    <property type="entry name" value="Transferase(Phosphotransferase) domain 1"/>
    <property type="match status" value="1"/>
</dbReference>
<gene>
    <name evidence="3" type="ORF">C7M71_015430</name>
</gene>
<dbReference type="EMBL" id="CP031264">
    <property type="protein sequence ID" value="AXI81433.1"/>
    <property type="molecule type" value="Genomic_DNA"/>
</dbReference>
<dbReference type="InterPro" id="IPR008979">
    <property type="entry name" value="Galactose-bd-like_sf"/>
</dbReference>
<evidence type="ECO:0000256" key="1">
    <source>
        <dbReference type="SAM" id="MobiDB-lite"/>
    </source>
</evidence>
<reference evidence="4" key="1">
    <citation type="submission" date="2018-07" db="EMBL/GenBank/DDBJ databases">
        <title>Streptacidiphilus bronchialis DSM 106435 chromosome.</title>
        <authorList>
            <person name="Batra D."/>
            <person name="Gulvik C.A."/>
        </authorList>
    </citation>
    <scope>NUCLEOTIDE SEQUENCE [LARGE SCALE GENOMIC DNA]</scope>
    <source>
        <strain evidence="4">DSM 106435</strain>
    </source>
</reference>
<feature type="compositionally biased region" description="Basic and acidic residues" evidence="1">
    <location>
        <begin position="45"/>
        <end position="60"/>
    </location>
</feature>
<dbReference type="Proteomes" id="UP000249340">
    <property type="component" value="Chromosome"/>
</dbReference>
<feature type="domain" description="F5/8 type C" evidence="2">
    <location>
        <begin position="413"/>
        <end position="585"/>
    </location>
</feature>
<protein>
    <submittedName>
        <fullName evidence="3">Serine/threonine protein kinase</fullName>
    </submittedName>
</protein>
<feature type="compositionally biased region" description="Pro residues" evidence="1">
    <location>
        <begin position="347"/>
        <end position="363"/>
    </location>
</feature>
<dbReference type="InterPro" id="IPR000421">
    <property type="entry name" value="FA58C"/>
</dbReference>
<name>A0A345T628_9ACTN</name>
<dbReference type="KEGG" id="stri:C7M71_015430"/>
<dbReference type="PROSITE" id="PS50022">
    <property type="entry name" value="FA58C_3"/>
    <property type="match status" value="1"/>
</dbReference>
<dbReference type="OrthoDB" id="9786339at2"/>
<dbReference type="InterPro" id="IPR011009">
    <property type="entry name" value="Kinase-like_dom_sf"/>
</dbReference>
<feature type="region of interest" description="Disordered" evidence="1">
    <location>
        <begin position="404"/>
        <end position="432"/>
    </location>
</feature>
<keyword evidence="3" id="KW-0418">Kinase</keyword>
<feature type="compositionally biased region" description="Polar residues" evidence="1">
    <location>
        <begin position="404"/>
        <end position="417"/>
    </location>
</feature>
<sequence length="585" mass="62067">MEDVPLEDAQDDDAKDDNAKDDDAQDAGETTPGSDQEAASATEAPAEKANPEKTVPEKAAVDAVPTLRPAPVRHSGDKVADRYRLEECISQAGVFTSWRAVDETLRRAVGIHLLASGHERSRAVLAAARSAALLGDPRFVQVLDAVTDGDLVYIVREWLPDATDLASLLAAGPMEPYDAYQMVRQVTDAIVLAHRRGQSHLRLTPKSVLRTDGGQYRINGIAVDAALHGLSDDEAERDDTRAIAALLYAALAHRWPYPEDKYDLQGMPRQLGCVPPDQVRAGVHRGLSEIAVRALCDEPPRHLEAITTPEELAKAIALLPKVRQPEPEPVAAVYPPAYPKATGPARSPFPPPAAVPPHAPAPAPAVSRPQARPGRGARAAKWGASVVLLAALGVGSWVLASNLRSQGDNGSTTQGQSAGVDDDKPTPSKAPAKPLTIVGAAEFSPHADPMSGDKVQYSYDGDPNTAWITKQFHGFPNFGNLDYRADGAGIVVDLGSVKSVSAVKTTLYVAGQQVDVRAAAENAASPRTLADFPRTLQGGTNAGKQLDVDLSAPVRTRYVLIHITSLPPESPGLYRGGISEIQVLG</sequence>
<accession>A0A345T628</accession>
<dbReference type="SUPFAM" id="SSF49785">
    <property type="entry name" value="Galactose-binding domain-like"/>
    <property type="match status" value="1"/>
</dbReference>
<feature type="region of interest" description="Disordered" evidence="1">
    <location>
        <begin position="342"/>
        <end position="377"/>
    </location>
</feature>
<feature type="compositionally biased region" description="Acidic residues" evidence="1">
    <location>
        <begin position="1"/>
        <end position="15"/>
    </location>
</feature>
<dbReference type="Gene3D" id="3.30.200.20">
    <property type="entry name" value="Phosphorylase Kinase, domain 1"/>
    <property type="match status" value="1"/>
</dbReference>
<evidence type="ECO:0000313" key="4">
    <source>
        <dbReference type="Proteomes" id="UP000249340"/>
    </source>
</evidence>
<proteinExistence type="predicted"/>
<dbReference type="CDD" id="cd13973">
    <property type="entry name" value="PK_MviN-like"/>
    <property type="match status" value="1"/>
</dbReference>
<evidence type="ECO:0000259" key="2">
    <source>
        <dbReference type="PROSITE" id="PS50022"/>
    </source>
</evidence>
<keyword evidence="3" id="KW-0808">Transferase</keyword>
<dbReference type="Gene3D" id="2.60.120.260">
    <property type="entry name" value="Galactose-binding domain-like"/>
    <property type="match status" value="1"/>
</dbReference>
<dbReference type="SUPFAM" id="SSF56112">
    <property type="entry name" value="Protein kinase-like (PK-like)"/>
    <property type="match status" value="1"/>
</dbReference>
<dbReference type="GO" id="GO:0004674">
    <property type="term" value="F:protein serine/threonine kinase activity"/>
    <property type="evidence" value="ECO:0007669"/>
    <property type="project" value="UniProtKB-KW"/>
</dbReference>
<evidence type="ECO:0000313" key="3">
    <source>
        <dbReference type="EMBL" id="AXI81433.1"/>
    </source>
</evidence>
<organism evidence="3 4">
    <name type="scientific">Peterkaempfera bronchialis</name>
    <dbReference type="NCBI Taxonomy" id="2126346"/>
    <lineage>
        <taxon>Bacteria</taxon>
        <taxon>Bacillati</taxon>
        <taxon>Actinomycetota</taxon>
        <taxon>Actinomycetes</taxon>
        <taxon>Kitasatosporales</taxon>
        <taxon>Streptomycetaceae</taxon>
        <taxon>Peterkaempfera</taxon>
    </lineage>
</organism>